<evidence type="ECO:0000259" key="7">
    <source>
        <dbReference type="Pfam" id="PF13088"/>
    </source>
</evidence>
<protein>
    <recommendedName>
        <fullName evidence="3">exo-alpha-sialidase</fullName>
        <ecNumber evidence="3">3.2.1.18</ecNumber>
    </recommendedName>
</protein>
<comment type="caution">
    <text evidence="8">The sequence shown here is derived from an EMBL/GenBank/DDBJ whole genome shotgun (WGS) entry which is preliminary data.</text>
</comment>
<accession>A0AAV7CIN1</accession>
<evidence type="ECO:0000256" key="6">
    <source>
        <dbReference type="ARBA" id="ARBA00023295"/>
    </source>
</evidence>
<dbReference type="FunFam" id="2.120.10.10:FF:000011">
    <property type="entry name" value="Sialidase 3b"/>
    <property type="match status" value="1"/>
</dbReference>
<dbReference type="InterPro" id="IPR036278">
    <property type="entry name" value="Sialidase_sf"/>
</dbReference>
<evidence type="ECO:0000313" key="8">
    <source>
        <dbReference type="EMBL" id="KAG8584526.1"/>
    </source>
</evidence>
<dbReference type="InterPro" id="IPR026856">
    <property type="entry name" value="Sialidase_fam"/>
</dbReference>
<dbReference type="Proteomes" id="UP000824782">
    <property type="component" value="Unassembled WGS sequence"/>
</dbReference>
<sequence length="400" mass="45472">MPMSPFPSSRSVFSAMKATQPERTPLFRKESNGSVYRLPSLIYIPGENVFLAFAEKRKNESDAESAGLVLRRGIYKTGYVSWEGVQSLHDICLRNHCMMNPCPVYEEVTKTLFLFFNCVPIGVTEERMRKWGNSSKLCYSTSGDCGKTWGPAIDITDVTSGIRNLATFFVSPGHGIQTQCGKLVIPAYVYVAKFWCIRWWSTKARTFYIYSEDQGSRWRASERIEKHECSESELAEIMSEDGQRMLYCNARSPSKKRVEALMLNVGGEFKIADKSRKLKESEKGGCSGSVVGFPGLEQPGQERRHWLLFSHPTKKERRDLGIYLNKSPLMSEAWSKPWVIHDGPAGYSDLADCKDANTFAILFESGAETPYEEINFCLFTVEDVMENINKKKSLFSRFRK</sequence>
<keyword evidence="5" id="KW-0119">Carbohydrate metabolism</keyword>
<dbReference type="SUPFAM" id="SSF50939">
    <property type="entry name" value="Sialidases"/>
    <property type="match status" value="1"/>
</dbReference>
<dbReference type="EC" id="3.2.1.18" evidence="3"/>
<keyword evidence="9" id="KW-1185">Reference proteome</keyword>
<name>A0AAV7CIN1_ENGPU</name>
<dbReference type="EMBL" id="WNYA01000002">
    <property type="protein sequence ID" value="KAG8584527.1"/>
    <property type="molecule type" value="Genomic_DNA"/>
</dbReference>
<evidence type="ECO:0000313" key="9">
    <source>
        <dbReference type="Proteomes" id="UP000824782"/>
    </source>
</evidence>
<comment type="catalytic activity">
    <reaction evidence="1">
        <text>Hydrolysis of alpha-(2-&gt;3)-, alpha-(2-&gt;6)-, alpha-(2-&gt;8)- glycosidic linkages of terminal sialic acid residues in oligosaccharides, glycoproteins, glycolipids, colominic acid and synthetic substrates.</text>
        <dbReference type="EC" id="3.2.1.18"/>
    </reaction>
</comment>
<evidence type="ECO:0000256" key="1">
    <source>
        <dbReference type="ARBA" id="ARBA00000427"/>
    </source>
</evidence>
<evidence type="ECO:0000256" key="5">
    <source>
        <dbReference type="ARBA" id="ARBA00023277"/>
    </source>
</evidence>
<dbReference type="EMBL" id="WNYA01000002">
    <property type="protein sequence ID" value="KAG8584525.1"/>
    <property type="molecule type" value="Genomic_DNA"/>
</dbReference>
<dbReference type="GO" id="GO:0016020">
    <property type="term" value="C:membrane"/>
    <property type="evidence" value="ECO:0007669"/>
    <property type="project" value="TreeGrafter"/>
</dbReference>
<feature type="domain" description="Sialidase" evidence="7">
    <location>
        <begin position="68"/>
        <end position="356"/>
    </location>
</feature>
<dbReference type="GO" id="GO:0004308">
    <property type="term" value="F:exo-alpha-sialidase activity"/>
    <property type="evidence" value="ECO:0007669"/>
    <property type="project" value="UniProtKB-EC"/>
</dbReference>
<evidence type="ECO:0000256" key="2">
    <source>
        <dbReference type="ARBA" id="ARBA00009348"/>
    </source>
</evidence>
<gene>
    <name evidence="8" type="ORF">GDO81_004643</name>
</gene>
<dbReference type="Gene3D" id="2.120.10.10">
    <property type="match status" value="1"/>
</dbReference>
<keyword evidence="4" id="KW-0443">Lipid metabolism</keyword>
<evidence type="ECO:0000256" key="4">
    <source>
        <dbReference type="ARBA" id="ARBA00022963"/>
    </source>
</evidence>
<dbReference type="EMBL" id="WNYA01000002">
    <property type="protein sequence ID" value="KAG8584526.1"/>
    <property type="molecule type" value="Genomic_DNA"/>
</dbReference>
<comment type="similarity">
    <text evidence="2">Belongs to the glycosyl hydrolase 33 family.</text>
</comment>
<organism evidence="8 9">
    <name type="scientific">Engystomops pustulosus</name>
    <name type="common">Tungara frog</name>
    <name type="synonym">Physalaemus pustulosus</name>
    <dbReference type="NCBI Taxonomy" id="76066"/>
    <lineage>
        <taxon>Eukaryota</taxon>
        <taxon>Metazoa</taxon>
        <taxon>Chordata</taxon>
        <taxon>Craniata</taxon>
        <taxon>Vertebrata</taxon>
        <taxon>Euteleostomi</taxon>
        <taxon>Amphibia</taxon>
        <taxon>Batrachia</taxon>
        <taxon>Anura</taxon>
        <taxon>Neobatrachia</taxon>
        <taxon>Hyloidea</taxon>
        <taxon>Leptodactylidae</taxon>
        <taxon>Leiuperinae</taxon>
        <taxon>Engystomops</taxon>
    </lineage>
</organism>
<dbReference type="PANTHER" id="PTHR10628:SF29">
    <property type="entry name" value="EXO-ALPHA-SIALIDASE"/>
    <property type="match status" value="1"/>
</dbReference>
<dbReference type="AlphaFoldDB" id="A0AAV7CIN1"/>
<keyword evidence="6" id="KW-0378">Hydrolase</keyword>
<dbReference type="PANTHER" id="PTHR10628">
    <property type="entry name" value="SIALIDASE"/>
    <property type="match status" value="1"/>
</dbReference>
<dbReference type="CDD" id="cd15482">
    <property type="entry name" value="Sialidase_non-viral"/>
    <property type="match status" value="1"/>
</dbReference>
<dbReference type="GO" id="GO:0005737">
    <property type="term" value="C:cytoplasm"/>
    <property type="evidence" value="ECO:0007669"/>
    <property type="project" value="TreeGrafter"/>
</dbReference>
<proteinExistence type="inferred from homology"/>
<reference evidence="8" key="1">
    <citation type="thesis" date="2020" institute="ProQuest LLC" country="789 East Eisenhower Parkway, Ann Arbor, MI, USA">
        <title>Comparative Genomics and Chromosome Evolution.</title>
        <authorList>
            <person name="Mudd A.B."/>
        </authorList>
    </citation>
    <scope>NUCLEOTIDE SEQUENCE</scope>
    <source>
        <strain evidence="8">237g6f4</strain>
        <tissue evidence="8">Blood</tissue>
    </source>
</reference>
<keyword evidence="4" id="KW-0442">Lipid degradation</keyword>
<dbReference type="GO" id="GO:0006689">
    <property type="term" value="P:ganglioside catabolic process"/>
    <property type="evidence" value="ECO:0007669"/>
    <property type="project" value="TreeGrafter"/>
</dbReference>
<dbReference type="GO" id="GO:0009313">
    <property type="term" value="P:oligosaccharide catabolic process"/>
    <property type="evidence" value="ECO:0007669"/>
    <property type="project" value="TreeGrafter"/>
</dbReference>
<dbReference type="Pfam" id="PF13088">
    <property type="entry name" value="BNR_2"/>
    <property type="match status" value="1"/>
</dbReference>
<keyword evidence="6" id="KW-0326">Glycosidase</keyword>
<evidence type="ECO:0000256" key="3">
    <source>
        <dbReference type="ARBA" id="ARBA00012733"/>
    </source>
</evidence>
<dbReference type="InterPro" id="IPR011040">
    <property type="entry name" value="Sialidase"/>
</dbReference>